<name>A0A644ZGC6_9ZZZZ</name>
<gene>
    <name evidence="1" type="ORF">SDC9_86485</name>
</gene>
<protein>
    <submittedName>
        <fullName evidence="1">Uncharacterized protein</fullName>
    </submittedName>
</protein>
<dbReference type="AlphaFoldDB" id="A0A644ZGC6"/>
<evidence type="ECO:0000313" key="1">
    <source>
        <dbReference type="EMBL" id="MPM39849.1"/>
    </source>
</evidence>
<sequence>MRRAAVTCYASEGIYPPTLAYLEEHYGVQVDKSRYTVFYEAFAENLMPDITVVENEGA</sequence>
<accession>A0A644ZGC6</accession>
<organism evidence="1">
    <name type="scientific">bioreactor metagenome</name>
    <dbReference type="NCBI Taxonomy" id="1076179"/>
    <lineage>
        <taxon>unclassified sequences</taxon>
        <taxon>metagenomes</taxon>
        <taxon>ecological metagenomes</taxon>
    </lineage>
</organism>
<proteinExistence type="predicted"/>
<dbReference type="EMBL" id="VSSQ01008789">
    <property type="protein sequence ID" value="MPM39849.1"/>
    <property type="molecule type" value="Genomic_DNA"/>
</dbReference>
<reference evidence="1" key="1">
    <citation type="submission" date="2019-08" db="EMBL/GenBank/DDBJ databases">
        <authorList>
            <person name="Kucharzyk K."/>
            <person name="Murdoch R.W."/>
            <person name="Higgins S."/>
            <person name="Loffler F."/>
        </authorList>
    </citation>
    <scope>NUCLEOTIDE SEQUENCE</scope>
</reference>
<comment type="caution">
    <text evidence="1">The sequence shown here is derived from an EMBL/GenBank/DDBJ whole genome shotgun (WGS) entry which is preliminary data.</text>
</comment>